<evidence type="ECO:0000313" key="2">
    <source>
        <dbReference type="Proteomes" id="UP000184255"/>
    </source>
</evidence>
<comment type="caution">
    <text evidence="1">The sequence shown here is derived from an EMBL/GenBank/DDBJ whole genome shotgun (WGS) entry which is preliminary data.</text>
</comment>
<name>A0A1L7UF98_FUSMA</name>
<keyword evidence="2" id="KW-1185">Reference proteome</keyword>
<dbReference type="Proteomes" id="UP000184255">
    <property type="component" value="Unassembled WGS sequence"/>
</dbReference>
<dbReference type="RefSeq" id="XP_041691585.1">
    <property type="nucleotide sequence ID" value="XM_041826310.1"/>
</dbReference>
<gene>
    <name evidence="1" type="ORF">FMAN_15494</name>
</gene>
<dbReference type="AlphaFoldDB" id="A0A1L7UF98"/>
<accession>A0A1L7UF98</accession>
<dbReference type="GeneID" id="65094734"/>
<dbReference type="VEuPathDB" id="FungiDB:FMAN_15494"/>
<sequence>MASTKRATATLSVDEIAAMSDAELGQFMTKHRCPDGGYELPVDGWDKLSKDERSRLAERLKA</sequence>
<evidence type="ECO:0000313" key="1">
    <source>
        <dbReference type="EMBL" id="CVL09330.1"/>
    </source>
</evidence>
<dbReference type="EMBL" id="FCQH01000041">
    <property type="protein sequence ID" value="CVL09330.1"/>
    <property type="molecule type" value="Genomic_DNA"/>
</dbReference>
<proteinExistence type="predicted"/>
<protein>
    <submittedName>
        <fullName evidence="1">Uncharacterized protein</fullName>
    </submittedName>
</protein>
<reference evidence="2" key="1">
    <citation type="journal article" date="2016" name="Genome Biol. Evol.">
        <title>Comparative 'omics' of the Fusarium fujikuroi species complex highlights differences in genetic potential and metabolite synthesis.</title>
        <authorList>
            <person name="Niehaus E.-M."/>
            <person name="Muensterkoetter M."/>
            <person name="Proctor R.H."/>
            <person name="Brown D.W."/>
            <person name="Sharon A."/>
            <person name="Idan Y."/>
            <person name="Oren-Young L."/>
            <person name="Sieber C.M."/>
            <person name="Novak O."/>
            <person name="Pencik A."/>
            <person name="Tarkowska D."/>
            <person name="Hromadova K."/>
            <person name="Freeman S."/>
            <person name="Maymon M."/>
            <person name="Elazar M."/>
            <person name="Youssef S.A."/>
            <person name="El-Shabrawy E.S.M."/>
            <person name="Shalaby A.B.A."/>
            <person name="Houterman P."/>
            <person name="Brock N.L."/>
            <person name="Burkhardt I."/>
            <person name="Tsavkelova E.A."/>
            <person name="Dickschat J.S."/>
            <person name="Galuszka P."/>
            <person name="Gueldener U."/>
            <person name="Tudzynski B."/>
        </authorList>
    </citation>
    <scope>NUCLEOTIDE SEQUENCE [LARGE SCALE GENOMIC DNA]</scope>
    <source>
        <strain evidence="2">MRC7560</strain>
    </source>
</reference>
<organism evidence="1 2">
    <name type="scientific">Fusarium mangiferae</name>
    <name type="common">Mango malformation disease fungus</name>
    <dbReference type="NCBI Taxonomy" id="192010"/>
    <lineage>
        <taxon>Eukaryota</taxon>
        <taxon>Fungi</taxon>
        <taxon>Dikarya</taxon>
        <taxon>Ascomycota</taxon>
        <taxon>Pezizomycotina</taxon>
        <taxon>Sordariomycetes</taxon>
        <taxon>Hypocreomycetidae</taxon>
        <taxon>Hypocreales</taxon>
        <taxon>Nectriaceae</taxon>
        <taxon>Fusarium</taxon>
        <taxon>Fusarium fujikuroi species complex</taxon>
    </lineage>
</organism>